<dbReference type="OrthoDB" id="9792195at2"/>
<dbReference type="InterPro" id="IPR046470">
    <property type="entry name" value="SAM_HAT_C"/>
</dbReference>
<name>A0A099W0L2_9LIST</name>
<sequence length="280" mass="31181">MTQPLLVLQSDFGISDGAVSAMYGVINTVNRDIRIYDLTHQIPQFNIWEGSYRLLQTVNYWPAGTIFVSIVDPGVGSARRSVAIKTEAGHYIITPDNGTLTHLKNYTTITNVRVIDEQKNRLPKSGESHTFHGRDIFAYTAARLAAGIIQYEDIGPEASPDSIIELPLVRSYEKDGVLTGTIDIIDRPFGNLWTNIERTQFANIGSKHGDVFELTIETDTRQIYQNYVTYGRSFADLRVGDALIYVNSLDNLGIGINQGSFVDAYKIGTGTNWLVTIKKK</sequence>
<dbReference type="Gene3D" id="2.40.30.90">
    <property type="entry name" value="Bacterial fluorinating enzyme like"/>
    <property type="match status" value="1"/>
</dbReference>
<evidence type="ECO:0000313" key="5">
    <source>
        <dbReference type="EMBL" id="KGL37928.1"/>
    </source>
</evidence>
<keyword evidence="5" id="KW-0240">DNA-directed RNA polymerase</keyword>
<proteinExistence type="inferred from homology"/>
<feature type="domain" description="S-adenosyl-l-methionine hydroxide adenosyltransferase C-terminal" evidence="4">
    <location>
        <begin position="180"/>
        <end position="273"/>
    </location>
</feature>
<dbReference type="PANTHER" id="PTHR35092">
    <property type="entry name" value="CHLORINASE MJ1651"/>
    <property type="match status" value="1"/>
</dbReference>
<evidence type="ECO:0000313" key="6">
    <source>
        <dbReference type="Proteomes" id="UP000029844"/>
    </source>
</evidence>
<protein>
    <submittedName>
        <fullName evidence="5">DNA-directed RNA polymerase subunit delta</fullName>
    </submittedName>
</protein>
<evidence type="ECO:0000259" key="3">
    <source>
        <dbReference type="Pfam" id="PF01887"/>
    </source>
</evidence>
<dbReference type="PIRSF" id="PIRSF006779">
    <property type="entry name" value="UCP006779"/>
    <property type="match status" value="1"/>
</dbReference>
<dbReference type="PANTHER" id="PTHR35092:SF1">
    <property type="entry name" value="CHLORINASE MJ1651"/>
    <property type="match status" value="1"/>
</dbReference>
<comment type="similarity">
    <text evidence="2">Belongs to the SAM hydrolase / SAM-dependent halogenase family.</text>
</comment>
<dbReference type="SUPFAM" id="SSF101852">
    <property type="entry name" value="Bacterial fluorinating enzyme, C-terminal domain"/>
    <property type="match status" value="1"/>
</dbReference>
<organism evidence="5 6">
    <name type="scientific">Listeria booriae</name>
    <dbReference type="NCBI Taxonomy" id="1552123"/>
    <lineage>
        <taxon>Bacteria</taxon>
        <taxon>Bacillati</taxon>
        <taxon>Bacillota</taxon>
        <taxon>Bacilli</taxon>
        <taxon>Bacillales</taxon>
        <taxon>Listeriaceae</taxon>
        <taxon>Listeria</taxon>
    </lineage>
</organism>
<dbReference type="Proteomes" id="UP000029844">
    <property type="component" value="Unassembled WGS sequence"/>
</dbReference>
<keyword evidence="6" id="KW-1185">Reference proteome</keyword>
<feature type="domain" description="S-adenosyl-l-methionine hydroxide adenosyltransferase N-terminal" evidence="3">
    <location>
        <begin position="6"/>
        <end position="154"/>
    </location>
</feature>
<dbReference type="RefSeq" id="WP_036087995.1">
    <property type="nucleotide sequence ID" value="NZ_CBCSHQ010000003.1"/>
</dbReference>
<gene>
    <name evidence="5" type="ORF">EP57_15320</name>
</gene>
<dbReference type="AlphaFoldDB" id="A0A099W0L2"/>
<accession>A0A099W0L2</accession>
<dbReference type="InterPro" id="IPR046469">
    <property type="entry name" value="SAM_HAT_N"/>
</dbReference>
<dbReference type="Gene3D" id="3.40.50.10790">
    <property type="entry name" value="S-adenosyl-l-methionine hydroxide adenosyltransferase, N-terminal"/>
    <property type="match status" value="1"/>
</dbReference>
<reference evidence="5 6" key="1">
    <citation type="submission" date="2014-05" db="EMBL/GenBank/DDBJ databases">
        <title>Novel Listeriaceae from food processing environments.</title>
        <authorList>
            <person name="den Bakker H.C."/>
        </authorList>
    </citation>
    <scope>NUCLEOTIDE SEQUENCE [LARGE SCALE GENOMIC DNA]</scope>
    <source>
        <strain evidence="5 6">FSL A5-0281</strain>
    </source>
</reference>
<dbReference type="InterPro" id="IPR023227">
    <property type="entry name" value="SAM_OH_AdoTrfase_C_sf"/>
</dbReference>
<dbReference type="SUPFAM" id="SSF102522">
    <property type="entry name" value="Bacterial fluorinating enzyme, N-terminal domain"/>
    <property type="match status" value="1"/>
</dbReference>
<evidence type="ECO:0000259" key="4">
    <source>
        <dbReference type="Pfam" id="PF20257"/>
    </source>
</evidence>
<comment type="caution">
    <text evidence="5">The sequence shown here is derived from an EMBL/GenBank/DDBJ whole genome shotgun (WGS) entry which is preliminary data.</text>
</comment>
<dbReference type="InterPro" id="IPR002747">
    <property type="entry name" value="SAM_OH_AdoTrfase"/>
</dbReference>
<dbReference type="Pfam" id="PF01887">
    <property type="entry name" value="SAM_HAT_N"/>
    <property type="match status" value="1"/>
</dbReference>
<evidence type="ECO:0000256" key="2">
    <source>
        <dbReference type="ARBA" id="ARBA00024035"/>
    </source>
</evidence>
<dbReference type="GeneID" id="58718707"/>
<dbReference type="GO" id="GO:0000428">
    <property type="term" value="C:DNA-directed RNA polymerase complex"/>
    <property type="evidence" value="ECO:0007669"/>
    <property type="project" value="UniProtKB-KW"/>
</dbReference>
<dbReference type="STRING" id="1552123.EP57_15320"/>
<keyword evidence="1" id="KW-0949">S-adenosyl-L-methionine</keyword>
<dbReference type="eggNOG" id="COG1912">
    <property type="taxonomic scope" value="Bacteria"/>
</dbReference>
<evidence type="ECO:0000256" key="1">
    <source>
        <dbReference type="ARBA" id="ARBA00022691"/>
    </source>
</evidence>
<dbReference type="EMBL" id="JNFA01000030">
    <property type="protein sequence ID" value="KGL37928.1"/>
    <property type="molecule type" value="Genomic_DNA"/>
</dbReference>
<dbReference type="InterPro" id="IPR023228">
    <property type="entry name" value="SAM_OH_AdoTrfase_N_sf"/>
</dbReference>
<dbReference type="Pfam" id="PF20257">
    <property type="entry name" value="SAM_HAT_C"/>
    <property type="match status" value="1"/>
</dbReference>
<keyword evidence="5" id="KW-0804">Transcription</keyword>